<dbReference type="EMBL" id="BLLN01000001">
    <property type="protein sequence ID" value="GFH69235.1"/>
    <property type="molecule type" value="Genomic_DNA"/>
</dbReference>
<evidence type="ECO:0000313" key="4">
    <source>
        <dbReference type="EMBL" id="GFH75295.1"/>
    </source>
</evidence>
<dbReference type="EMBL" id="BLLN01000008">
    <property type="protein sequence ID" value="GFH75295.1"/>
    <property type="molecule type" value="Genomic_DNA"/>
</dbReference>
<feature type="region of interest" description="Disordered" evidence="1">
    <location>
        <begin position="61"/>
        <end position="120"/>
    </location>
</feature>
<keyword evidence="5" id="KW-1185">Reference proteome</keyword>
<name>A0ABQ1CYA0_STRDI</name>
<organism evidence="4 5">
    <name type="scientific">Streptomyces diastaticus subsp. diastaticus</name>
    <dbReference type="NCBI Taxonomy" id="68040"/>
    <lineage>
        <taxon>Bacteria</taxon>
        <taxon>Bacillati</taxon>
        <taxon>Actinomycetota</taxon>
        <taxon>Actinomycetes</taxon>
        <taxon>Kitasatosporales</taxon>
        <taxon>Streptomycetaceae</taxon>
        <taxon>Streptomyces</taxon>
        <taxon>Streptomyces diastaticus group</taxon>
    </lineage>
</organism>
<protein>
    <submittedName>
        <fullName evidence="4">Uncharacterized protein</fullName>
    </submittedName>
</protein>
<feature type="compositionally biased region" description="Low complexity" evidence="1">
    <location>
        <begin position="69"/>
        <end position="84"/>
    </location>
</feature>
<feature type="compositionally biased region" description="Basic and acidic residues" evidence="1">
    <location>
        <begin position="89"/>
        <end position="114"/>
    </location>
</feature>
<feature type="region of interest" description="Disordered" evidence="1">
    <location>
        <begin position="1"/>
        <end position="31"/>
    </location>
</feature>
<evidence type="ECO:0000313" key="5">
    <source>
        <dbReference type="Proteomes" id="UP000472710"/>
    </source>
</evidence>
<evidence type="ECO:0000313" key="3">
    <source>
        <dbReference type="EMBL" id="GFH70984.1"/>
    </source>
</evidence>
<accession>A0ABQ1CYA0</accession>
<comment type="caution">
    <text evidence="4">The sequence shown here is derived from an EMBL/GenBank/DDBJ whole genome shotgun (WGS) entry which is preliminary data.</text>
</comment>
<sequence length="120" mass="12111">MSGTAPGGTVVRPLVQAGRIDAPAPEARPGHAAGACALFASSVEAAGTGCGDQHGVVVRSHHLADAGGPAATTTRRSGSRTGPRLARRRVTDDGRRATGDGRRATGRATGERDGRRGRHG</sequence>
<reference evidence="4 5" key="1">
    <citation type="submission" date="2020-02" db="EMBL/GenBank/DDBJ databases">
        <title>Whole genome shotgun sequence of Streptomyces diastaticus subsp. diastaticus NBRC 13412.</title>
        <authorList>
            <person name="Ichikawa N."/>
            <person name="Komaki H."/>
            <person name="Tamura T."/>
        </authorList>
    </citation>
    <scope>NUCLEOTIDE SEQUENCE [LARGE SCALE GENOMIC DNA]</scope>
    <source>
        <strain evidence="4 5">NBRC 13412</strain>
    </source>
</reference>
<evidence type="ECO:0000256" key="1">
    <source>
        <dbReference type="SAM" id="MobiDB-lite"/>
    </source>
</evidence>
<gene>
    <name evidence="2" type="ORF">Sdia_00030</name>
    <name evidence="3" type="ORF">Sdia_17520</name>
    <name evidence="4" type="ORF">Sdia_60630</name>
</gene>
<proteinExistence type="predicted"/>
<dbReference type="EMBL" id="BLLN01000003">
    <property type="protein sequence ID" value="GFH70984.1"/>
    <property type="molecule type" value="Genomic_DNA"/>
</dbReference>
<evidence type="ECO:0000313" key="2">
    <source>
        <dbReference type="EMBL" id="GFH69235.1"/>
    </source>
</evidence>
<dbReference type="Proteomes" id="UP000472710">
    <property type="component" value="Unassembled WGS sequence"/>
</dbReference>